<protein>
    <submittedName>
        <fullName evidence="1">Uncharacterized protein</fullName>
    </submittedName>
</protein>
<evidence type="ECO:0000313" key="2">
    <source>
        <dbReference type="Proteomes" id="UP000234840"/>
    </source>
</evidence>
<sequence>MRSNNDENLVVIANRDEIEDKVEFAKLLVKMCQDNSFQTIKFSTDFGYATSLDMRVYLWKDEVEGNDPIMTVEFKPIEWNQEYDIVNNPEMFELYVDGELIESE</sequence>
<reference evidence="1 2" key="1">
    <citation type="journal article" date="2017" name="Genome Med.">
        <title>A novel Ruminococcus gnavus clade enriched in inflammatory bowel disease patients.</title>
        <authorList>
            <person name="Hall A.B."/>
            <person name="Yassour M."/>
            <person name="Sauk J."/>
            <person name="Garner A."/>
            <person name="Jiang X."/>
            <person name="Arthur T."/>
            <person name="Lagoudas G.K."/>
            <person name="Vatanen T."/>
            <person name="Fornelos N."/>
            <person name="Wilson R."/>
            <person name="Bertha M."/>
            <person name="Cohen M."/>
            <person name="Garber J."/>
            <person name="Khalili H."/>
            <person name="Gevers D."/>
            <person name="Ananthakrishnan A.N."/>
            <person name="Kugathasan S."/>
            <person name="Lander E.S."/>
            <person name="Blainey P."/>
            <person name="Vlamakis H."/>
            <person name="Xavier R.J."/>
            <person name="Huttenhower C."/>
        </authorList>
    </citation>
    <scope>NUCLEOTIDE SEQUENCE [LARGE SCALE GENOMIC DNA]</scope>
    <source>
        <strain evidence="1 2">RJX1128</strain>
    </source>
</reference>
<dbReference type="Proteomes" id="UP000234840">
    <property type="component" value="Unassembled WGS sequence"/>
</dbReference>
<dbReference type="AlphaFoldDB" id="A0A2N5PWU4"/>
<dbReference type="EMBL" id="NIHW01000047">
    <property type="protein sequence ID" value="PLT82088.1"/>
    <property type="molecule type" value="Genomic_DNA"/>
</dbReference>
<organism evidence="1 2">
    <name type="scientific">Mediterraneibacter gnavus</name>
    <name type="common">Ruminococcus gnavus</name>
    <dbReference type="NCBI Taxonomy" id="33038"/>
    <lineage>
        <taxon>Bacteria</taxon>
        <taxon>Bacillati</taxon>
        <taxon>Bacillota</taxon>
        <taxon>Clostridia</taxon>
        <taxon>Lachnospirales</taxon>
        <taxon>Lachnospiraceae</taxon>
        <taxon>Mediterraneibacter</taxon>
    </lineage>
</organism>
<proteinExistence type="predicted"/>
<accession>A0A2N5PWU4</accession>
<gene>
    <name evidence="1" type="ORF">CDL20_13995</name>
</gene>
<evidence type="ECO:0000313" key="1">
    <source>
        <dbReference type="EMBL" id="PLT82088.1"/>
    </source>
</evidence>
<comment type="caution">
    <text evidence="1">The sequence shown here is derived from an EMBL/GenBank/DDBJ whole genome shotgun (WGS) entry which is preliminary data.</text>
</comment>
<name>A0A2N5PWU4_MEDGN</name>